<evidence type="ECO:0000313" key="1">
    <source>
        <dbReference type="EMBL" id="KAL3069666.1"/>
    </source>
</evidence>
<dbReference type="Pfam" id="PF00300">
    <property type="entry name" value="His_Phos_1"/>
    <property type="match status" value="1"/>
</dbReference>
<dbReference type="Gene3D" id="3.40.50.1240">
    <property type="entry name" value="Phosphoglycerate mutase-like"/>
    <property type="match status" value="1"/>
</dbReference>
<dbReference type="GO" id="GO:0016791">
    <property type="term" value="F:phosphatase activity"/>
    <property type="evidence" value="ECO:0007669"/>
    <property type="project" value="UniProtKB-ARBA"/>
</dbReference>
<dbReference type="SMART" id="SM00855">
    <property type="entry name" value="PGAM"/>
    <property type="match status" value="1"/>
</dbReference>
<keyword evidence="2" id="KW-1185">Reference proteome</keyword>
<evidence type="ECO:0008006" key="3">
    <source>
        <dbReference type="Google" id="ProtNLM"/>
    </source>
</evidence>
<dbReference type="PANTHER" id="PTHR16469">
    <property type="entry name" value="UBIQUITIN-ASSOCIATED AND SH3 DOMAIN-CONTAINING BA-RELATED"/>
    <property type="match status" value="1"/>
</dbReference>
<dbReference type="SUPFAM" id="SSF53254">
    <property type="entry name" value="Phosphoglycerate mutase-like"/>
    <property type="match status" value="1"/>
</dbReference>
<name>A0ABD2HSE2_HETSC</name>
<accession>A0ABD2HSE2</accession>
<sequence length="455" mass="53013">MSIEADAVTFVQAFDHLSRSIPTKSANTPVDYQKEANKIDLIFKMAANKETDKDPFVKYMRELQQKIDILNMYLSKARHIASIEIDQAGVRFNEGDITEFEYDFPYEKFDIIERIFDTQMITICLFFLDKFLEDIEKNTQIGTDVLDLERYMRKREQLEQILKSNKRQIEKKLPFLEQFLGKKPNSFEKIYADESKTKTYTNEQYLNGLKAIEDELNKVEFVWLHNEKKRWTINDRPAIRQILWVVRHAQKGNGGTEDEPLTEKGEEQAKELGKWFKTVPITKVFASPFQRTMQTAASLLGEGHRAFVHIEPGLSEFEKPCDLKLGHKKLSELHKDKAFPHTNPNYWPVYSEKALKLIKAEREQSKRKKESDCHFVVKQTLRRILTENKNAEHIVLVSHRDVIGHVNQLLGGNWAVVDVATVNKYVQYANGKDQQKGEEDILSKFVIEHTGVHVH</sequence>
<dbReference type="Proteomes" id="UP001620645">
    <property type="component" value="Unassembled WGS sequence"/>
</dbReference>
<dbReference type="InterPro" id="IPR051710">
    <property type="entry name" value="Phosphatase_SH3-domain"/>
</dbReference>
<evidence type="ECO:0000313" key="2">
    <source>
        <dbReference type="Proteomes" id="UP001620645"/>
    </source>
</evidence>
<dbReference type="PANTHER" id="PTHR16469:SF27">
    <property type="entry name" value="UBIQUITIN-ASSOCIATED AND SH3 DOMAIN-CONTAINING BA-RELATED"/>
    <property type="match status" value="1"/>
</dbReference>
<dbReference type="EMBL" id="JBICCN010000427">
    <property type="protein sequence ID" value="KAL3069666.1"/>
    <property type="molecule type" value="Genomic_DNA"/>
</dbReference>
<dbReference type="AlphaFoldDB" id="A0ABD2HSE2"/>
<comment type="caution">
    <text evidence="1">The sequence shown here is derived from an EMBL/GenBank/DDBJ whole genome shotgun (WGS) entry which is preliminary data.</text>
</comment>
<dbReference type="InterPro" id="IPR013078">
    <property type="entry name" value="His_Pase_superF_clade-1"/>
</dbReference>
<dbReference type="InterPro" id="IPR029033">
    <property type="entry name" value="His_PPase_superfam"/>
</dbReference>
<protein>
    <recommendedName>
        <fullName evidence="3">Phosphoglycerate mutase</fullName>
    </recommendedName>
</protein>
<organism evidence="1 2">
    <name type="scientific">Heterodera schachtii</name>
    <name type="common">Sugarbeet cyst nematode worm</name>
    <name type="synonym">Tylenchus schachtii</name>
    <dbReference type="NCBI Taxonomy" id="97005"/>
    <lineage>
        <taxon>Eukaryota</taxon>
        <taxon>Metazoa</taxon>
        <taxon>Ecdysozoa</taxon>
        <taxon>Nematoda</taxon>
        <taxon>Chromadorea</taxon>
        <taxon>Rhabditida</taxon>
        <taxon>Tylenchina</taxon>
        <taxon>Tylenchomorpha</taxon>
        <taxon>Tylenchoidea</taxon>
        <taxon>Heteroderidae</taxon>
        <taxon>Heteroderinae</taxon>
        <taxon>Heterodera</taxon>
    </lineage>
</organism>
<reference evidence="1 2" key="1">
    <citation type="submission" date="2024-10" db="EMBL/GenBank/DDBJ databases">
        <authorList>
            <person name="Kim D."/>
        </authorList>
    </citation>
    <scope>NUCLEOTIDE SEQUENCE [LARGE SCALE GENOMIC DNA]</scope>
    <source>
        <strain evidence="1">Taebaek</strain>
    </source>
</reference>
<dbReference type="CDD" id="cd07067">
    <property type="entry name" value="HP_PGM_like"/>
    <property type="match status" value="1"/>
</dbReference>
<proteinExistence type="predicted"/>
<gene>
    <name evidence="1" type="ORF">niasHS_015900</name>
</gene>